<reference evidence="2 3" key="1">
    <citation type="submission" date="2020-08" db="EMBL/GenBank/DDBJ databases">
        <title>Sequencing the genomes of 1000 actinobacteria strains.</title>
        <authorList>
            <person name="Klenk H.-P."/>
        </authorList>
    </citation>
    <scope>NUCLEOTIDE SEQUENCE [LARGE SCALE GENOMIC DNA]</scope>
    <source>
        <strain evidence="2 3">DSM 44230</strain>
    </source>
</reference>
<proteinExistence type="predicted"/>
<accession>A0A7W7C9U2</accession>
<evidence type="ECO:0000313" key="3">
    <source>
        <dbReference type="Proteomes" id="UP000533598"/>
    </source>
</evidence>
<feature type="region of interest" description="Disordered" evidence="1">
    <location>
        <begin position="190"/>
        <end position="209"/>
    </location>
</feature>
<dbReference type="AlphaFoldDB" id="A0A7W7C9U2"/>
<dbReference type="EMBL" id="JACHMH010000001">
    <property type="protein sequence ID" value="MBB4677201.1"/>
    <property type="molecule type" value="Genomic_DNA"/>
</dbReference>
<name>A0A7W7C9U2_9PSEU</name>
<protein>
    <submittedName>
        <fullName evidence="2">Uncharacterized protein</fullName>
    </submittedName>
</protein>
<organism evidence="2 3">
    <name type="scientific">Crossiella cryophila</name>
    <dbReference type="NCBI Taxonomy" id="43355"/>
    <lineage>
        <taxon>Bacteria</taxon>
        <taxon>Bacillati</taxon>
        <taxon>Actinomycetota</taxon>
        <taxon>Actinomycetes</taxon>
        <taxon>Pseudonocardiales</taxon>
        <taxon>Pseudonocardiaceae</taxon>
        <taxon>Crossiella</taxon>
    </lineage>
</organism>
<dbReference type="Proteomes" id="UP000533598">
    <property type="component" value="Unassembled WGS sequence"/>
</dbReference>
<gene>
    <name evidence="2" type="ORF">HNR67_003319</name>
</gene>
<dbReference type="RefSeq" id="WP_185003138.1">
    <property type="nucleotide sequence ID" value="NZ_BAAAUI010000055.1"/>
</dbReference>
<evidence type="ECO:0000313" key="2">
    <source>
        <dbReference type="EMBL" id="MBB4677201.1"/>
    </source>
</evidence>
<sequence>MSHKNVPSWAHPGVVIGIGSKPDRGHGNHWLNQIGPRHWQWIGVNPRHGTYHHKATWAVPVKGGNLPPQAELDSKRHALFLLWGRPDLRAGEPVATADIDEVEAVLAKLARCAAAVLDPARPEMVPVLDVLFRAQYGGVHSWVSARHGDLLALHQVDDPGLVRIRTRLAEPHLLCGWASEDGLRWAQPATRIDETTAGPETADVDGKQP</sequence>
<comment type="caution">
    <text evidence="2">The sequence shown here is derived from an EMBL/GenBank/DDBJ whole genome shotgun (WGS) entry which is preliminary data.</text>
</comment>
<evidence type="ECO:0000256" key="1">
    <source>
        <dbReference type="SAM" id="MobiDB-lite"/>
    </source>
</evidence>
<keyword evidence="3" id="KW-1185">Reference proteome</keyword>